<feature type="domain" description="FAD dependent oxidoreductase" evidence="6">
    <location>
        <begin position="7"/>
        <end position="397"/>
    </location>
</feature>
<dbReference type="GO" id="GO:0047545">
    <property type="term" value="F:(S)-2-hydroxyglutarate dehydrogenase activity"/>
    <property type="evidence" value="ECO:0007669"/>
    <property type="project" value="TreeGrafter"/>
</dbReference>
<evidence type="ECO:0000259" key="6">
    <source>
        <dbReference type="Pfam" id="PF01266"/>
    </source>
</evidence>
<dbReference type="Pfam" id="PF01266">
    <property type="entry name" value="DAO"/>
    <property type="match status" value="1"/>
</dbReference>
<reference evidence="8" key="2">
    <citation type="submission" date="2015-01" db="EMBL/GenBank/DDBJ databases">
        <title>Draft genome sequence of potential hydrocarbon metabolising strain of Rhodococcus rhodochrous.</title>
        <authorList>
            <person name="Aggarwal R.K."/>
            <person name="Dawar C."/>
        </authorList>
    </citation>
    <scope>NUCLEOTIDE SEQUENCE [LARGE SCALE GENOMIC DNA]</scope>
    <source>
        <strain evidence="8">KG-21</strain>
    </source>
</reference>
<dbReference type="SUPFAM" id="SSF51905">
    <property type="entry name" value="FAD/NAD(P)-binding domain"/>
    <property type="match status" value="1"/>
</dbReference>
<dbReference type="PANTHER" id="PTHR43104">
    <property type="entry name" value="L-2-HYDROXYGLUTARATE DEHYDROGENASE, MITOCHONDRIAL"/>
    <property type="match status" value="1"/>
</dbReference>
<keyword evidence="2" id="KW-0285">Flavoprotein</keyword>
<proteinExistence type="inferred from homology"/>
<dbReference type="Gene3D" id="3.30.9.10">
    <property type="entry name" value="D-Amino Acid Oxidase, subunit A, domain 2"/>
    <property type="match status" value="1"/>
</dbReference>
<dbReference type="InterPro" id="IPR006076">
    <property type="entry name" value="FAD-dep_OxRdtase"/>
</dbReference>
<dbReference type="Gene3D" id="3.50.50.60">
    <property type="entry name" value="FAD/NAD(P)-binding domain"/>
    <property type="match status" value="1"/>
</dbReference>
<dbReference type="InterPro" id="IPR036188">
    <property type="entry name" value="FAD/NAD-bd_sf"/>
</dbReference>
<organism evidence="7 8">
    <name type="scientific">Rhodococcus rhodochrous KG-21</name>
    <dbReference type="NCBI Taxonomy" id="1441923"/>
    <lineage>
        <taxon>Bacteria</taxon>
        <taxon>Bacillati</taxon>
        <taxon>Actinomycetota</taxon>
        <taxon>Actinomycetes</taxon>
        <taxon>Mycobacteriales</taxon>
        <taxon>Nocardiaceae</taxon>
        <taxon>Rhodococcus</taxon>
    </lineage>
</organism>
<evidence type="ECO:0000256" key="3">
    <source>
        <dbReference type="ARBA" id="ARBA00022827"/>
    </source>
</evidence>
<comment type="cofactor">
    <cofactor evidence="1">
        <name>FAD</name>
        <dbReference type="ChEBI" id="CHEBI:57692"/>
    </cofactor>
</comment>
<reference evidence="7 8" key="1">
    <citation type="journal article" date="2015" name="Genome Announc.">
        <title>Draft Genome Sequence of Rhodococcus rhodochrous Strain KG-21, a Soil Isolate from Oil Fields of Krishna-Godavari Basin, India.</title>
        <authorList>
            <person name="Dawar C."/>
            <person name="Aggarwal R.K."/>
        </authorList>
    </citation>
    <scope>NUCLEOTIDE SEQUENCE [LARGE SCALE GENOMIC DNA]</scope>
    <source>
        <strain evidence="7 8">KG-21</strain>
    </source>
</reference>
<evidence type="ECO:0000313" key="7">
    <source>
        <dbReference type="EMBL" id="KOS56725.1"/>
    </source>
</evidence>
<dbReference type="NCBIfam" id="NF008726">
    <property type="entry name" value="PRK11728.1"/>
    <property type="match status" value="1"/>
</dbReference>
<evidence type="ECO:0000256" key="2">
    <source>
        <dbReference type="ARBA" id="ARBA00022630"/>
    </source>
</evidence>
<dbReference type="Proteomes" id="UP000037712">
    <property type="component" value="Unassembled WGS sequence"/>
</dbReference>
<evidence type="ECO:0000256" key="4">
    <source>
        <dbReference type="ARBA" id="ARBA00023002"/>
    </source>
</evidence>
<dbReference type="PATRIC" id="fig|1441923.3.peg.1802"/>
<keyword evidence="4" id="KW-0560">Oxidoreductase</keyword>
<accession>A0A0M8PKD4</accession>
<comment type="similarity">
    <text evidence="5">Belongs to the L2HGDH family.</text>
</comment>
<evidence type="ECO:0000256" key="1">
    <source>
        <dbReference type="ARBA" id="ARBA00001974"/>
    </source>
</evidence>
<dbReference type="AlphaFoldDB" id="A0A0M8PKD4"/>
<keyword evidence="3" id="KW-0274">FAD</keyword>
<protein>
    <submittedName>
        <fullName evidence="7">Hydroxyglutarate oxidase</fullName>
    </submittedName>
</protein>
<evidence type="ECO:0000256" key="5">
    <source>
        <dbReference type="ARBA" id="ARBA00037941"/>
    </source>
</evidence>
<gene>
    <name evidence="7" type="ORF">Z051_08160</name>
</gene>
<sequence length="404" mass="43772">MRRQNYDAVIVGAGIVGLAVAREMLTRRPDARLVVVDKETSVAHHQTGHNSGVIHSGIYYAPGSLKARLCTEGARLMYEFCDEHAIPYERCGKLIVALQERELPGLADLEARGRANGVPGLRRVDADEIREIEPEARGLSALHSPNTGIVDYGAVSRAIEHELRTKGVDFQLGCEVTGVRRVGSETVIEHSRGEIRADWATFCAGLWSDKLAVSAGASPDPRILPFRGAYLQLAAHQAPVVRGMIYPVPDPELPFLGVHVTKHIDGRVSLGPTAMLVGAREGYGLMQLNVRDALSTLRWPGTWQVARKFWRTGITELRMASSRKMFVDACAQYVPAVATMALDPHGGSGVRAQAVGRDGTLVDDFVISETQGATHVRNAPSPAATSAFALARELVDRFEASSTI</sequence>
<comment type="caution">
    <text evidence="7">The sequence shown here is derived from an EMBL/GenBank/DDBJ whole genome shotgun (WGS) entry which is preliminary data.</text>
</comment>
<evidence type="ECO:0000313" key="8">
    <source>
        <dbReference type="Proteomes" id="UP000037712"/>
    </source>
</evidence>
<dbReference type="EMBL" id="AZYO01000014">
    <property type="protein sequence ID" value="KOS56725.1"/>
    <property type="molecule type" value="Genomic_DNA"/>
</dbReference>
<name>A0A0M8PKD4_RHORH</name>
<dbReference type="PANTHER" id="PTHR43104:SF2">
    <property type="entry name" value="L-2-HYDROXYGLUTARATE DEHYDROGENASE, MITOCHONDRIAL"/>
    <property type="match status" value="1"/>
</dbReference>